<dbReference type="InterPro" id="IPR021647">
    <property type="entry name" value="CusF_Ec"/>
</dbReference>
<evidence type="ECO:0000259" key="5">
    <source>
        <dbReference type="Pfam" id="PF25869"/>
    </source>
</evidence>
<evidence type="ECO:0000259" key="6">
    <source>
        <dbReference type="Pfam" id="PF25919"/>
    </source>
</evidence>
<dbReference type="Pfam" id="PF25954">
    <property type="entry name" value="Beta-barrel_RND_2"/>
    <property type="match status" value="1"/>
</dbReference>
<accession>A0A653DYJ4</accession>
<feature type="transmembrane region" description="Helical" evidence="3">
    <location>
        <begin position="7"/>
        <end position="27"/>
    </location>
</feature>
<dbReference type="Gene3D" id="2.40.30.170">
    <property type="match status" value="1"/>
</dbReference>
<evidence type="ECO:0000259" key="7">
    <source>
        <dbReference type="Pfam" id="PF25954"/>
    </source>
</evidence>
<evidence type="ECO:0000259" key="4">
    <source>
        <dbReference type="Pfam" id="PF19335"/>
    </source>
</evidence>
<comment type="similarity">
    <text evidence="1">Belongs to the membrane fusion protein (MFP) (TC 8.A.1) family.</text>
</comment>
<keyword evidence="3" id="KW-0812">Transmembrane</keyword>
<dbReference type="InterPro" id="IPR042230">
    <property type="entry name" value="CusF_sf"/>
</dbReference>
<dbReference type="PANTHER" id="PTHR30097">
    <property type="entry name" value="CATION EFFLUX SYSTEM PROTEIN CUSB"/>
    <property type="match status" value="1"/>
</dbReference>
<evidence type="ECO:0000313" key="9">
    <source>
        <dbReference type="EMBL" id="VEV95435.1"/>
    </source>
</evidence>
<feature type="domain" description="CusB-like beta-barrel" evidence="7">
    <location>
        <begin position="249"/>
        <end position="325"/>
    </location>
</feature>
<dbReference type="Pfam" id="PF25919">
    <property type="entry name" value="BSH_CusB"/>
    <property type="match status" value="1"/>
</dbReference>
<dbReference type="SUPFAM" id="SSF111369">
    <property type="entry name" value="HlyD-like secretion proteins"/>
    <property type="match status" value="1"/>
</dbReference>
<gene>
    <name evidence="9" type="ORF">PMYSY11_0388</name>
</gene>
<dbReference type="InterPro" id="IPR058649">
    <property type="entry name" value="CzcB_C"/>
</dbReference>
<dbReference type="InterPro" id="IPR006143">
    <property type="entry name" value="RND_pump_MFP"/>
</dbReference>
<keyword evidence="3" id="KW-1133">Transmembrane helix</keyword>
<reference evidence="9" key="1">
    <citation type="submission" date="2019-02" db="EMBL/GenBank/DDBJ databases">
        <authorList>
            <consortium name="Genoscope - CEA"/>
            <person name="William W."/>
        </authorList>
    </citation>
    <scope>NUCLEOTIDE SEQUENCE [LARGE SCALE GENOMIC DNA]</scope>
    <source>
        <strain evidence="9">YSy11</strain>
    </source>
</reference>
<dbReference type="InterPro" id="IPR045800">
    <property type="entry name" value="HMBD"/>
</dbReference>
<evidence type="ECO:0000259" key="8">
    <source>
        <dbReference type="Pfam" id="PF25975"/>
    </source>
</evidence>
<dbReference type="GO" id="GO:0015679">
    <property type="term" value="P:plasma membrane copper ion transport"/>
    <property type="evidence" value="ECO:0007669"/>
    <property type="project" value="TreeGrafter"/>
</dbReference>
<dbReference type="InterPro" id="IPR058791">
    <property type="entry name" value="3HB_CusB"/>
</dbReference>
<feature type="domain" description="CusB-like barrel-sandwich hybrid" evidence="6">
    <location>
        <begin position="129"/>
        <end position="244"/>
    </location>
</feature>
<dbReference type="Pfam" id="PF25975">
    <property type="entry name" value="CzcB_C"/>
    <property type="match status" value="1"/>
</dbReference>
<dbReference type="GO" id="GO:0046914">
    <property type="term" value="F:transition metal ion binding"/>
    <property type="evidence" value="ECO:0007669"/>
    <property type="project" value="TreeGrafter"/>
</dbReference>
<proteinExistence type="inferred from homology"/>
<organism evidence="9">
    <name type="scientific">Pseudomonas marincola</name>
    <dbReference type="NCBI Taxonomy" id="437900"/>
    <lineage>
        <taxon>Bacteria</taxon>
        <taxon>Pseudomonadati</taxon>
        <taxon>Pseudomonadota</taxon>
        <taxon>Gammaproteobacteria</taxon>
        <taxon>Pseudomonadales</taxon>
        <taxon>Pseudomonadaceae</taxon>
        <taxon>Pseudomonas</taxon>
    </lineage>
</organism>
<dbReference type="Gene3D" id="2.40.50.320">
    <property type="entry name" value="Copper binding periplasmic protein CusF"/>
    <property type="match status" value="1"/>
</dbReference>
<keyword evidence="3" id="KW-0472">Membrane</keyword>
<evidence type="ECO:0000256" key="2">
    <source>
        <dbReference type="ARBA" id="ARBA00022448"/>
    </source>
</evidence>
<dbReference type="Pfam" id="PF11604">
    <property type="entry name" value="CusF_Ec"/>
    <property type="match status" value="1"/>
</dbReference>
<feature type="domain" description="CzcB-like C-terminal circularly permuted SH3-like" evidence="8">
    <location>
        <begin position="334"/>
        <end position="392"/>
    </location>
</feature>
<dbReference type="GO" id="GO:0016020">
    <property type="term" value="C:membrane"/>
    <property type="evidence" value="ECO:0007669"/>
    <property type="project" value="InterPro"/>
</dbReference>
<feature type="domain" description="CusB-like three alpha-helical bundle" evidence="5">
    <location>
        <begin position="164"/>
        <end position="212"/>
    </location>
</feature>
<dbReference type="GO" id="GO:0060003">
    <property type="term" value="P:copper ion export"/>
    <property type="evidence" value="ECO:0007669"/>
    <property type="project" value="TreeGrafter"/>
</dbReference>
<dbReference type="AlphaFoldDB" id="A0A653DYJ4"/>
<dbReference type="PANTHER" id="PTHR30097:SF15">
    <property type="entry name" value="CATION EFFLUX SYSTEM PROTEIN CUSB"/>
    <property type="match status" value="1"/>
</dbReference>
<dbReference type="InterPro" id="IPR058792">
    <property type="entry name" value="Beta-barrel_RND_2"/>
</dbReference>
<dbReference type="GO" id="GO:0030288">
    <property type="term" value="C:outer membrane-bounded periplasmic space"/>
    <property type="evidence" value="ECO:0007669"/>
    <property type="project" value="TreeGrafter"/>
</dbReference>
<dbReference type="InterPro" id="IPR058790">
    <property type="entry name" value="BSH_CusB"/>
</dbReference>
<dbReference type="GO" id="GO:0022857">
    <property type="term" value="F:transmembrane transporter activity"/>
    <property type="evidence" value="ECO:0007669"/>
    <property type="project" value="InterPro"/>
</dbReference>
<sequence length="495" mass="52934">MNTHRTYTLLGAAILIGLGAAGGYWLALSTGEHAADMSAMQPAAADKKVLYWYDPMYPQQKFDKPGPSPFMDMALVPRYAQQEASGAAVRIDSAVAQNLGIRLAPVVRDTLDSTLGATANLNISDRDRAVLQAPEQAFIEKVYPLAEDDLIRAGEPIADLLIPEWVRAQEEFLALRSSGNRQLLAAARQRMRLIGMPAALIAAVERSGRTQTVWTLTSPINGVIKSLDVRRGMRLNAGQDLASISGLGTVWLDIDIAQGNATRVQPGQSLEARLSAFPGEVFSGKVKAILPETDTDSRTLRVRAELDNAQGRLRPGLTAQVRINTGAGRETLWIPTEALIRTGQRTLVMLAVGEGAYQGVEVRTGLEAGDRSEILAGLQAGQNVVVSGQFLLDSEASLQGVEIRRLSDSAATENATTAKPLHASQGEVIEVSANAITVAHGPFETLGMPGMTMSFKLAKAELADGIEVGEHVRFAVSEADAGLIVEQLQTMEAQP</sequence>
<dbReference type="EMBL" id="LR215729">
    <property type="protein sequence ID" value="VEV95435.1"/>
    <property type="molecule type" value="Genomic_DNA"/>
</dbReference>
<dbReference type="NCBIfam" id="TIGR01730">
    <property type="entry name" value="RND_mfp"/>
    <property type="match status" value="1"/>
</dbReference>
<feature type="domain" description="Heavy metal binding" evidence="4">
    <location>
        <begin position="51"/>
        <end position="77"/>
    </location>
</feature>
<protein>
    <submittedName>
        <fullName evidence="9">Efflux transporter periplasmic adaptor subunit</fullName>
    </submittedName>
</protein>
<dbReference type="Gene3D" id="2.40.420.20">
    <property type="match status" value="1"/>
</dbReference>
<dbReference type="Pfam" id="PF19335">
    <property type="entry name" value="HMBD"/>
    <property type="match status" value="1"/>
</dbReference>
<keyword evidence="2" id="KW-0813">Transport</keyword>
<dbReference type="RefSeq" id="WP_150547418.1">
    <property type="nucleotide sequence ID" value="NZ_LR215729.2"/>
</dbReference>
<evidence type="ECO:0000256" key="1">
    <source>
        <dbReference type="ARBA" id="ARBA00009477"/>
    </source>
</evidence>
<evidence type="ECO:0000256" key="3">
    <source>
        <dbReference type="SAM" id="Phobius"/>
    </source>
</evidence>
<dbReference type="FunFam" id="2.40.30.170:FF:000010">
    <property type="entry name" value="Efflux RND transporter periplasmic adaptor subunit"/>
    <property type="match status" value="1"/>
</dbReference>
<name>A0A653DYJ4_9PSED</name>
<dbReference type="Gene3D" id="6.10.140.730">
    <property type="match status" value="1"/>
</dbReference>
<dbReference type="InterPro" id="IPR051909">
    <property type="entry name" value="MFP_Cation_Efflux"/>
</dbReference>
<dbReference type="Pfam" id="PF25869">
    <property type="entry name" value="3HB_CusB"/>
    <property type="match status" value="1"/>
</dbReference>